<dbReference type="Pfam" id="PF01814">
    <property type="entry name" value="Hemerythrin"/>
    <property type="match status" value="1"/>
</dbReference>
<dbReference type="Pfam" id="PF04282">
    <property type="entry name" value="DUF438"/>
    <property type="match status" value="1"/>
</dbReference>
<gene>
    <name evidence="4" type="ORF">JOC31_001342</name>
</gene>
<feature type="domain" description="DUF438" evidence="3">
    <location>
        <begin position="9"/>
        <end position="76"/>
    </location>
</feature>
<dbReference type="InterPro" id="IPR035965">
    <property type="entry name" value="PAS-like_dom_sf"/>
</dbReference>
<proteinExistence type="predicted"/>
<feature type="compositionally biased region" description="Basic and acidic residues" evidence="1">
    <location>
        <begin position="268"/>
        <end position="279"/>
    </location>
</feature>
<organism evidence="4 5">
    <name type="scientific">Streptococcus saliviloxodontae</name>
    <dbReference type="NCBI Taxonomy" id="1349416"/>
    <lineage>
        <taxon>Bacteria</taxon>
        <taxon>Bacillati</taxon>
        <taxon>Bacillota</taxon>
        <taxon>Bacilli</taxon>
        <taxon>Lactobacillales</taxon>
        <taxon>Streptococcaceae</taxon>
        <taxon>Streptococcus</taxon>
    </lineage>
</organism>
<keyword evidence="5" id="KW-1185">Reference proteome</keyword>
<dbReference type="Pfam" id="PF13596">
    <property type="entry name" value="PAS_10"/>
    <property type="match status" value="1"/>
</dbReference>
<evidence type="ECO:0000259" key="3">
    <source>
        <dbReference type="Pfam" id="PF04282"/>
    </source>
</evidence>
<comment type="caution">
    <text evidence="4">The sequence shown here is derived from an EMBL/GenBank/DDBJ whole genome shotgun (WGS) entry which is preliminary data.</text>
</comment>
<feature type="compositionally biased region" description="Polar residues" evidence="1">
    <location>
        <begin position="282"/>
        <end position="291"/>
    </location>
</feature>
<dbReference type="Gene3D" id="3.30.450.20">
    <property type="entry name" value="PAS domain"/>
    <property type="match status" value="1"/>
</dbReference>
<sequence>MTENRIQILKEILLDLHKGASPESVQERFNQHFQGVSALEISLMEHELMSSDSGVSFEDVMSLCNVHANLFKGAIAEVELADTEQEGHPVYVFKQENLALRSAIARVRRILDNYSKPENDAYRQDLLKGLKHQLRLVGQFHNHYTRKEKLFFPVMERYGHDSPPKVMWGVDDDIRDLFKKVQKAVDQLPDLAIAEVVDLFEQFAKEFEEMIFKEEAILLMILLETFTQDDWIAIANESDPYGYAIIKPTAKWIPHRETFGETEELDESPAKEHSAETDAAHLSSSEQQTKVIETPEGQLTITFTPKPKEEQNYNRQAEQAFGNGYLSIEQANLILNHLPLEITFVNKDDIFQYYNDSVPASEMIFKRTPSQIGRHVEFCHPPKVLEKVRRIFTLLKSGEKDKVAMWFKSDRLGKFVYVTYAAVRDEAGEFQGVLEYVQEIQDFLQLDSDTNREID</sequence>
<accession>A0ABS2PM57</accession>
<dbReference type="PANTHER" id="PTHR39966">
    <property type="entry name" value="BLL2471 PROTEIN-RELATED"/>
    <property type="match status" value="1"/>
</dbReference>
<protein>
    <submittedName>
        <fullName evidence="4">DUF438 domain-containing protein</fullName>
    </submittedName>
</protein>
<reference evidence="4 5" key="1">
    <citation type="submission" date="2021-01" db="EMBL/GenBank/DDBJ databases">
        <title>Genomic Encyclopedia of Type Strains, Phase IV (KMG-IV): sequencing the most valuable type-strain genomes for metagenomic binning, comparative biology and taxonomic classification.</title>
        <authorList>
            <person name="Goeker M."/>
        </authorList>
    </citation>
    <scope>NUCLEOTIDE SEQUENCE [LARGE SCALE GENOMIC DNA]</scope>
    <source>
        <strain evidence="4 5">DSM 27513</strain>
    </source>
</reference>
<dbReference type="InterPro" id="IPR012312">
    <property type="entry name" value="Hemerythrin-like"/>
</dbReference>
<evidence type="ECO:0000313" key="5">
    <source>
        <dbReference type="Proteomes" id="UP000809081"/>
    </source>
</evidence>
<feature type="region of interest" description="Disordered" evidence="1">
    <location>
        <begin position="260"/>
        <end position="291"/>
    </location>
</feature>
<evidence type="ECO:0000313" key="4">
    <source>
        <dbReference type="EMBL" id="MBM7636518.1"/>
    </source>
</evidence>
<dbReference type="PANTHER" id="PTHR39966:SF3">
    <property type="entry name" value="DUF438 DOMAIN-CONTAINING PROTEIN"/>
    <property type="match status" value="1"/>
</dbReference>
<name>A0ABS2PM57_9STRE</name>
<evidence type="ECO:0000256" key="1">
    <source>
        <dbReference type="SAM" id="MobiDB-lite"/>
    </source>
</evidence>
<dbReference type="Gene3D" id="1.20.120.520">
    <property type="entry name" value="nmb1532 protein domain like"/>
    <property type="match status" value="1"/>
</dbReference>
<dbReference type="InterPro" id="IPR007380">
    <property type="entry name" value="DUF438"/>
</dbReference>
<dbReference type="Proteomes" id="UP000809081">
    <property type="component" value="Unassembled WGS sequence"/>
</dbReference>
<evidence type="ECO:0000259" key="2">
    <source>
        <dbReference type="Pfam" id="PF01814"/>
    </source>
</evidence>
<feature type="domain" description="Hemerythrin-like" evidence="2">
    <location>
        <begin position="88"/>
        <end position="220"/>
    </location>
</feature>
<dbReference type="EMBL" id="JAFBEI010000026">
    <property type="protein sequence ID" value="MBM7636518.1"/>
    <property type="molecule type" value="Genomic_DNA"/>
</dbReference>
<dbReference type="SUPFAM" id="SSF55785">
    <property type="entry name" value="PYP-like sensor domain (PAS domain)"/>
    <property type="match status" value="1"/>
</dbReference>